<accession>A0A061BF12</accession>
<dbReference type="CDD" id="cd07724">
    <property type="entry name" value="POD-like_MBL-fold"/>
    <property type="match status" value="1"/>
</dbReference>
<gene>
    <name evidence="4" type="ORF">RHTO0S_18e02080g</name>
</gene>
<dbReference type="InterPro" id="IPR036866">
    <property type="entry name" value="RibonucZ/Hydroxyglut_hydro"/>
</dbReference>
<dbReference type="GO" id="GO:0006749">
    <property type="term" value="P:glutathione metabolic process"/>
    <property type="evidence" value="ECO:0007669"/>
    <property type="project" value="InterPro"/>
</dbReference>
<dbReference type="PANTHER" id="PTHR43084">
    <property type="entry name" value="PERSULFIDE DIOXYGENASE ETHE1"/>
    <property type="match status" value="1"/>
</dbReference>
<dbReference type="OrthoDB" id="449487at2759"/>
<keyword evidence="1" id="KW-0479">Metal-binding</keyword>
<dbReference type="Gene3D" id="3.60.15.10">
    <property type="entry name" value="Ribonuclease Z/Hydroxyacylglutathione hydrolase-like"/>
    <property type="match status" value="1"/>
</dbReference>
<evidence type="ECO:0000313" key="4">
    <source>
        <dbReference type="EMBL" id="CDR48530.1"/>
    </source>
</evidence>
<evidence type="ECO:0000256" key="2">
    <source>
        <dbReference type="SAM" id="MobiDB-lite"/>
    </source>
</evidence>
<evidence type="ECO:0000259" key="3">
    <source>
        <dbReference type="SMART" id="SM00849"/>
    </source>
</evidence>
<sequence length="376" mass="41553">MRLPAHIARSCCSHIARCSPSSRSVFPTHTRLASTSTHLARTHTRTTTSHAMATRTASTTATTANPLTPFRTHTPSPTALPSTPLTHVFWDTRTSTWTYLVVDPATRRAAIIDSVLDFDPQTNTVSTESADGLVAFVEREGITVERILETHAHADHLTAAAYLQLRLSPEGGPRIPIGIHRGIRATQAHFANLYDVPMSELEGVFDEVYDEGDEITVGECKGQVWHLPGHTECSGGYVWGEYVYTGDSVLLPAIGSARVDFPAGSASRLYTSSQRLLSLPSHFRLFSGHNYPSSPSFEDGNRCSATVKEQRELNKHFKEGTGKEEFVKLREERDKQLQEPRLLHQSLQVNIRAGRLPKNSQGKPFFRIPVHAPAVL</sequence>
<dbReference type="GO" id="GO:0070813">
    <property type="term" value="P:hydrogen sulfide metabolic process"/>
    <property type="evidence" value="ECO:0007669"/>
    <property type="project" value="TreeGrafter"/>
</dbReference>
<dbReference type="InterPro" id="IPR044528">
    <property type="entry name" value="POD-like_MBL-fold"/>
</dbReference>
<organism evidence="4">
    <name type="scientific">Rhodotorula toruloides</name>
    <name type="common">Yeast</name>
    <name type="synonym">Rhodosporidium toruloides</name>
    <dbReference type="NCBI Taxonomy" id="5286"/>
    <lineage>
        <taxon>Eukaryota</taxon>
        <taxon>Fungi</taxon>
        <taxon>Dikarya</taxon>
        <taxon>Basidiomycota</taxon>
        <taxon>Pucciniomycotina</taxon>
        <taxon>Microbotryomycetes</taxon>
        <taxon>Sporidiobolales</taxon>
        <taxon>Sporidiobolaceae</taxon>
        <taxon>Rhodotorula</taxon>
    </lineage>
</organism>
<name>A0A061BF12_RHOTO</name>
<feature type="region of interest" description="Disordered" evidence="2">
    <location>
        <begin position="33"/>
        <end position="58"/>
    </location>
</feature>
<dbReference type="SUPFAM" id="SSF56281">
    <property type="entry name" value="Metallo-hydrolase/oxidoreductase"/>
    <property type="match status" value="1"/>
</dbReference>
<dbReference type="Pfam" id="PF00753">
    <property type="entry name" value="Lactamase_B"/>
    <property type="match status" value="1"/>
</dbReference>
<dbReference type="AlphaFoldDB" id="A0A061BF12"/>
<dbReference type="EMBL" id="LK052953">
    <property type="protein sequence ID" value="CDR48530.1"/>
    <property type="molecule type" value="Genomic_DNA"/>
</dbReference>
<protein>
    <submittedName>
        <fullName evidence="4">RHTO0S18e02080g1_1</fullName>
    </submittedName>
</protein>
<dbReference type="InterPro" id="IPR051682">
    <property type="entry name" value="Mito_Persulfide_Diox"/>
</dbReference>
<dbReference type="SMART" id="SM00849">
    <property type="entry name" value="Lactamase_B"/>
    <property type="match status" value="1"/>
</dbReference>
<dbReference type="GO" id="GO:0050313">
    <property type="term" value="F:sulfur dioxygenase activity"/>
    <property type="evidence" value="ECO:0007669"/>
    <property type="project" value="InterPro"/>
</dbReference>
<dbReference type="InterPro" id="IPR001279">
    <property type="entry name" value="Metallo-B-lactamas"/>
</dbReference>
<reference evidence="4" key="1">
    <citation type="journal article" date="2014" name="Genome Announc.">
        <title>Draft genome sequence of Rhodosporidium toruloides CECT1137, an oleaginous yeast of biotechnological interest.</title>
        <authorList>
            <person name="Morin N."/>
            <person name="Calcas X."/>
            <person name="Devillers H."/>
            <person name="Durrens P."/>
            <person name="Sherman D.J."/>
            <person name="Nicaud J.-M."/>
            <person name="Neuveglise C."/>
        </authorList>
    </citation>
    <scope>NUCLEOTIDE SEQUENCE</scope>
    <source>
        <strain evidence="4">CECT1137</strain>
    </source>
</reference>
<evidence type="ECO:0000256" key="1">
    <source>
        <dbReference type="ARBA" id="ARBA00022723"/>
    </source>
</evidence>
<feature type="domain" description="Metallo-beta-lactamase" evidence="3">
    <location>
        <begin position="95"/>
        <end position="289"/>
    </location>
</feature>
<dbReference type="GO" id="GO:0046872">
    <property type="term" value="F:metal ion binding"/>
    <property type="evidence" value="ECO:0007669"/>
    <property type="project" value="UniProtKB-KW"/>
</dbReference>
<proteinExistence type="predicted"/>
<dbReference type="PANTHER" id="PTHR43084:SF1">
    <property type="entry name" value="PERSULFIDE DIOXYGENASE ETHE1, MITOCHONDRIAL"/>
    <property type="match status" value="1"/>
</dbReference>